<sequence length="291" mass="31367">MAQVKIFADSTADLSEQLITQLGITIIPLKVHINGETYLDGQTIHAAMFYEKLKAASELPTTSQPSPLDFAEAFKKAIHEGTKEIFSIHISSVMSGTYQSAVLAKGMIEEEYPEVKIEVMDSKTVSSPLGWIVTMVGRAARDGASLAEIHALAKRVREHQRIALAIDTLVYLQKGGRIGKAASLVGSLLNIKPVISVSDEGEVTPIDKARGKNKAKNKVFELLQADIPAGPVNASIFHSDQADEVDAMIEKLKMIYEIQDLQVTNIGPIVGTHLGPGAIGCVVVPLEKVFA</sequence>
<dbReference type="InterPro" id="IPR043168">
    <property type="entry name" value="DegV_C"/>
</dbReference>
<protein>
    <submittedName>
        <fullName evidence="2">DegV family protein</fullName>
    </submittedName>
</protein>
<dbReference type="InterPro" id="IPR050270">
    <property type="entry name" value="DegV_domain_contain"/>
</dbReference>
<accession>A0A926N7E9</accession>
<dbReference type="EMBL" id="JACXAH010000003">
    <property type="protein sequence ID" value="MBD1371391.1"/>
    <property type="molecule type" value="Genomic_DNA"/>
</dbReference>
<dbReference type="Gene3D" id="3.30.1180.10">
    <property type="match status" value="1"/>
</dbReference>
<proteinExistence type="predicted"/>
<dbReference type="PROSITE" id="PS51482">
    <property type="entry name" value="DEGV"/>
    <property type="match status" value="1"/>
</dbReference>
<dbReference type="Gene3D" id="3.40.50.10170">
    <property type="match status" value="1"/>
</dbReference>
<dbReference type="AlphaFoldDB" id="A0A926N7E9"/>
<dbReference type="Proteomes" id="UP000661691">
    <property type="component" value="Unassembled WGS sequence"/>
</dbReference>
<gene>
    <name evidence="2" type="ORF">IC620_03360</name>
</gene>
<dbReference type="NCBIfam" id="TIGR00762">
    <property type="entry name" value="DegV"/>
    <property type="match status" value="1"/>
</dbReference>
<dbReference type="PANTHER" id="PTHR33434:SF2">
    <property type="entry name" value="FATTY ACID-BINDING PROTEIN TM_1468"/>
    <property type="match status" value="1"/>
</dbReference>
<evidence type="ECO:0000313" key="3">
    <source>
        <dbReference type="Proteomes" id="UP000661691"/>
    </source>
</evidence>
<name>A0A926N7E9_9BACL</name>
<evidence type="ECO:0000256" key="1">
    <source>
        <dbReference type="ARBA" id="ARBA00023121"/>
    </source>
</evidence>
<evidence type="ECO:0000313" key="2">
    <source>
        <dbReference type="EMBL" id="MBD1371391.1"/>
    </source>
</evidence>
<dbReference type="GO" id="GO:0008289">
    <property type="term" value="F:lipid binding"/>
    <property type="evidence" value="ECO:0007669"/>
    <property type="project" value="UniProtKB-KW"/>
</dbReference>
<comment type="caution">
    <text evidence="2">The sequence shown here is derived from an EMBL/GenBank/DDBJ whole genome shotgun (WGS) entry which is preliminary data.</text>
</comment>
<dbReference type="InterPro" id="IPR003797">
    <property type="entry name" value="DegV"/>
</dbReference>
<keyword evidence="3" id="KW-1185">Reference proteome</keyword>
<organism evidence="2 3">
    <name type="scientific">Polycladospora coralii</name>
    <dbReference type="NCBI Taxonomy" id="2771432"/>
    <lineage>
        <taxon>Bacteria</taxon>
        <taxon>Bacillati</taxon>
        <taxon>Bacillota</taxon>
        <taxon>Bacilli</taxon>
        <taxon>Bacillales</taxon>
        <taxon>Thermoactinomycetaceae</taxon>
        <taxon>Polycladospora</taxon>
    </lineage>
</organism>
<keyword evidence="1" id="KW-0446">Lipid-binding</keyword>
<dbReference type="Pfam" id="PF02645">
    <property type="entry name" value="DegV"/>
    <property type="match status" value="1"/>
</dbReference>
<dbReference type="RefSeq" id="WP_191140090.1">
    <property type="nucleotide sequence ID" value="NZ_JACXAG020000002.1"/>
</dbReference>
<reference evidence="2" key="1">
    <citation type="submission" date="2020-09" db="EMBL/GenBank/DDBJ databases">
        <title>A novel bacterium of genus Hazenella, isolated from South China Sea.</title>
        <authorList>
            <person name="Huang H."/>
            <person name="Mo K."/>
            <person name="Hu Y."/>
        </authorList>
    </citation>
    <scope>NUCLEOTIDE SEQUENCE</scope>
    <source>
        <strain evidence="2">IB182357</strain>
    </source>
</reference>
<dbReference type="PANTHER" id="PTHR33434">
    <property type="entry name" value="DEGV DOMAIN-CONTAINING PROTEIN DR_1986-RELATED"/>
    <property type="match status" value="1"/>
</dbReference>
<dbReference type="SUPFAM" id="SSF82549">
    <property type="entry name" value="DAK1/DegV-like"/>
    <property type="match status" value="1"/>
</dbReference>